<gene>
    <name evidence="1" type="ORF">CCR75_005511</name>
</gene>
<dbReference type="EMBL" id="SHOA02000001">
    <property type="protein sequence ID" value="TDH73363.1"/>
    <property type="molecule type" value="Genomic_DNA"/>
</dbReference>
<evidence type="ECO:0000313" key="2">
    <source>
        <dbReference type="Proteomes" id="UP000294530"/>
    </source>
</evidence>
<organism evidence="1 2">
    <name type="scientific">Bremia lactucae</name>
    <name type="common">Lettuce downy mildew</name>
    <dbReference type="NCBI Taxonomy" id="4779"/>
    <lineage>
        <taxon>Eukaryota</taxon>
        <taxon>Sar</taxon>
        <taxon>Stramenopiles</taxon>
        <taxon>Oomycota</taxon>
        <taxon>Peronosporomycetes</taxon>
        <taxon>Peronosporales</taxon>
        <taxon>Peronosporaceae</taxon>
        <taxon>Bremia</taxon>
    </lineage>
</organism>
<evidence type="ECO:0000313" key="1">
    <source>
        <dbReference type="EMBL" id="TDH73363.1"/>
    </source>
</evidence>
<keyword evidence="2" id="KW-1185">Reference proteome</keyword>
<dbReference type="KEGG" id="blac:94349263"/>
<dbReference type="OrthoDB" id="127457at2759"/>
<dbReference type="RefSeq" id="XP_067822861.1">
    <property type="nucleotide sequence ID" value="XM_067963592.1"/>
</dbReference>
<dbReference type="AlphaFoldDB" id="A0A976IKC7"/>
<sequence length="192" mass="21144">MIGGGEKTADTAVTTFSDGVIYPTRKNLLVTSSKAEIQSIMGEDAAKDTGIASQLRRHFAGLTALTAYRSAFTEMVNQDDWTILDTFFEHSITQMSLQVHPKTKDSHLRSQYLATSQHVSQGDLYGLYHQLKWDGNSLADGKAALDRRRLSERNSECEGTYEGIKSRLVRGLAENADGSAPNCSLHTRNACK</sequence>
<dbReference type="Proteomes" id="UP000294530">
    <property type="component" value="Unassembled WGS sequence"/>
</dbReference>
<accession>A0A976IKC7</accession>
<reference evidence="1 2" key="1">
    <citation type="journal article" date="2021" name="Genome Biol.">
        <title>AFLAP: assembly-free linkage analysis pipeline using k-mers from genome sequencing data.</title>
        <authorList>
            <person name="Fletcher K."/>
            <person name="Zhang L."/>
            <person name="Gil J."/>
            <person name="Han R."/>
            <person name="Cavanaugh K."/>
            <person name="Michelmore R."/>
        </authorList>
    </citation>
    <scope>NUCLEOTIDE SEQUENCE [LARGE SCALE GENOMIC DNA]</scope>
    <source>
        <strain evidence="1 2">SF5</strain>
    </source>
</reference>
<protein>
    <submittedName>
        <fullName evidence="1">Uncharacterized protein</fullName>
    </submittedName>
</protein>
<dbReference type="GeneID" id="94349263"/>
<proteinExistence type="predicted"/>
<comment type="caution">
    <text evidence="1">The sequence shown here is derived from an EMBL/GenBank/DDBJ whole genome shotgun (WGS) entry which is preliminary data.</text>
</comment>
<name>A0A976IKC7_BRELC</name>